<feature type="compositionally biased region" description="Acidic residues" evidence="6">
    <location>
        <begin position="925"/>
        <end position="940"/>
    </location>
</feature>
<feature type="region of interest" description="Disordered" evidence="6">
    <location>
        <begin position="1636"/>
        <end position="1656"/>
    </location>
</feature>
<gene>
    <name evidence="10" type="ORF">EHW90_12105</name>
</gene>
<dbReference type="PANTHER" id="PTHR43788">
    <property type="entry name" value="DNA2/NAM7 HELICASE FAMILY MEMBER"/>
    <property type="match status" value="1"/>
</dbReference>
<proteinExistence type="inferred from homology"/>
<evidence type="ECO:0000256" key="1">
    <source>
        <dbReference type="ARBA" id="ARBA00007913"/>
    </source>
</evidence>
<keyword evidence="4 10" id="KW-0347">Helicase</keyword>
<dbReference type="GO" id="GO:0005524">
    <property type="term" value="F:ATP binding"/>
    <property type="evidence" value="ECO:0007669"/>
    <property type="project" value="UniProtKB-KW"/>
</dbReference>
<dbReference type="NCBIfam" id="NF047352">
    <property type="entry name" value="P_loop_sacsin"/>
    <property type="match status" value="1"/>
</dbReference>
<evidence type="ECO:0000313" key="10">
    <source>
        <dbReference type="EMBL" id="RRJ13741.1"/>
    </source>
</evidence>
<dbReference type="InterPro" id="IPR050534">
    <property type="entry name" value="Coronavir_polyprotein_1ab"/>
</dbReference>
<dbReference type="Proteomes" id="UP000276982">
    <property type="component" value="Unassembled WGS sequence"/>
</dbReference>
<keyword evidence="3" id="KW-0378">Hydrolase</keyword>
<accession>A0A3P3PXQ0</accession>
<evidence type="ECO:0000259" key="7">
    <source>
        <dbReference type="Pfam" id="PF13086"/>
    </source>
</evidence>
<dbReference type="RefSeq" id="WP_124952970.1">
    <property type="nucleotide sequence ID" value="NZ_RRCM01000003.1"/>
</dbReference>
<feature type="domain" description="Sacsin/Nov" evidence="9">
    <location>
        <begin position="34"/>
        <end position="136"/>
    </location>
</feature>
<dbReference type="GO" id="GO:0043139">
    <property type="term" value="F:5'-3' DNA helicase activity"/>
    <property type="evidence" value="ECO:0007669"/>
    <property type="project" value="TreeGrafter"/>
</dbReference>
<dbReference type="InterPro" id="IPR027417">
    <property type="entry name" value="P-loop_NTPase"/>
</dbReference>
<dbReference type="Gene3D" id="3.40.50.300">
    <property type="entry name" value="P-loop containing nucleotide triphosphate hydrolases"/>
    <property type="match status" value="2"/>
</dbReference>
<dbReference type="Gene3D" id="3.30.565.10">
    <property type="entry name" value="Histidine kinase-like ATPase, C-terminal domain"/>
    <property type="match status" value="1"/>
</dbReference>
<evidence type="ECO:0000259" key="9">
    <source>
        <dbReference type="Pfam" id="PF25794"/>
    </source>
</evidence>
<evidence type="ECO:0000256" key="4">
    <source>
        <dbReference type="ARBA" id="ARBA00022806"/>
    </source>
</evidence>
<dbReference type="PANTHER" id="PTHR43788:SF8">
    <property type="entry name" value="DNA-BINDING PROTEIN SMUBP-2"/>
    <property type="match status" value="1"/>
</dbReference>
<dbReference type="SUPFAM" id="SSF55874">
    <property type="entry name" value="ATPase domain of HSP90 chaperone/DNA topoisomerase II/histidine kinase"/>
    <property type="match status" value="1"/>
</dbReference>
<feature type="domain" description="DNA2/NAM7 helicase helicase" evidence="7">
    <location>
        <begin position="1174"/>
        <end position="1246"/>
    </location>
</feature>
<comment type="similarity">
    <text evidence="1">Belongs to the DNA2/NAM7 helicase family.</text>
</comment>
<dbReference type="InterPro" id="IPR036890">
    <property type="entry name" value="HATPase_C_sf"/>
</dbReference>
<reference evidence="10 11" key="1">
    <citation type="submission" date="2018-11" db="EMBL/GenBank/DDBJ databases">
        <title>Genome sequencing of Lachnoanaerobaculum orale DSM 24553T.</title>
        <authorList>
            <person name="Kook J.-K."/>
            <person name="Park S.-N."/>
            <person name="Lim Y.K."/>
        </authorList>
    </citation>
    <scope>NUCLEOTIDE SEQUENCE [LARGE SCALE GENOMIC DNA]</scope>
    <source>
        <strain evidence="10 11">DSM 24553</strain>
    </source>
</reference>
<evidence type="ECO:0000256" key="6">
    <source>
        <dbReference type="SAM" id="MobiDB-lite"/>
    </source>
</evidence>
<evidence type="ECO:0000313" key="11">
    <source>
        <dbReference type="Proteomes" id="UP000276982"/>
    </source>
</evidence>
<keyword evidence="11" id="KW-1185">Reference proteome</keyword>
<evidence type="ECO:0000256" key="3">
    <source>
        <dbReference type="ARBA" id="ARBA00022801"/>
    </source>
</evidence>
<dbReference type="Pfam" id="PF13086">
    <property type="entry name" value="AAA_11"/>
    <property type="match status" value="1"/>
</dbReference>
<organism evidence="10 11">
    <name type="scientific">Lachnoanaerobaculum orale</name>
    <dbReference type="NCBI Taxonomy" id="979627"/>
    <lineage>
        <taxon>Bacteria</taxon>
        <taxon>Bacillati</taxon>
        <taxon>Bacillota</taxon>
        <taxon>Clostridia</taxon>
        <taxon>Lachnospirales</taxon>
        <taxon>Lachnospiraceae</taxon>
        <taxon>Lachnoanaerobaculum</taxon>
    </lineage>
</organism>
<evidence type="ECO:0000259" key="8">
    <source>
        <dbReference type="Pfam" id="PF13087"/>
    </source>
</evidence>
<dbReference type="InterPro" id="IPR047187">
    <property type="entry name" value="SF1_C_Upf1"/>
</dbReference>
<feature type="compositionally biased region" description="Polar residues" evidence="6">
    <location>
        <begin position="1637"/>
        <end position="1653"/>
    </location>
</feature>
<feature type="domain" description="DNA2/NAM7 helicase-like C-terminal" evidence="8">
    <location>
        <begin position="1364"/>
        <end position="1553"/>
    </location>
</feature>
<keyword evidence="5" id="KW-0067">ATP-binding</keyword>
<dbReference type="InterPro" id="IPR041677">
    <property type="entry name" value="DNA2/NAM7_AAA_11"/>
</dbReference>
<protein>
    <submittedName>
        <fullName evidence="10">DNA helicase</fullName>
    </submittedName>
</protein>
<feature type="region of interest" description="Disordered" evidence="6">
    <location>
        <begin position="900"/>
        <end position="982"/>
    </location>
</feature>
<dbReference type="InterPro" id="IPR041679">
    <property type="entry name" value="DNA2/NAM7-like_C"/>
</dbReference>
<comment type="caution">
    <text evidence="10">The sequence shown here is derived from an EMBL/GenBank/DDBJ whole genome shotgun (WGS) entry which is preliminary data.</text>
</comment>
<evidence type="ECO:0000256" key="2">
    <source>
        <dbReference type="ARBA" id="ARBA00022741"/>
    </source>
</evidence>
<dbReference type="EMBL" id="RRCM01000003">
    <property type="protein sequence ID" value="RRJ13741.1"/>
    <property type="molecule type" value="Genomic_DNA"/>
</dbReference>
<keyword evidence="2" id="KW-0547">Nucleotide-binding</keyword>
<sequence length="1765" mass="202299">MDKQDEVSFQKLTKHREGLAKALEDPALRGVQSSVVDKYRDQAHFIYELLQNADDAFATNARFILEKDKLIFAHNGSRHFSISDPDKEKEDSGTNALGDINAITSVANSSKTTGSTIGKFGVGFKAVFQYTSTPRVYDPNFCFRIERFIVPVVLNEDYPGRREDETLFVFPFDHKEREPAEAYRDISEKLKNLSYPLLFLSNLKNIEFEFGNVLGLYDKRIEETRVIDDTKAEYIVLTQNDGDDLYDEYLWLFSREYDRGEEYNGDGRYLTYSAGFFTDQESHLIPIDMPAFCYFPTKEYTDLKFIVHAPFLLTDSREGIKAGEPHNDKMINALADLSADAIEYLRDIGIEKGIRLIDDSIVEIIPVYEDEFSDPEDKNQISFLPFFERIKEKFEKSELLPGKDGYVRKGNAYWASVSQIPQLFSDSQLGEIVENPDACWVFPTLSRDEVQRNNRELFSYIDSLVRTNINEDIVLSGRTREFFVRSGIRQSLENIKGITGEFIENQPIEWLHDLYKWISETKHRKDVASSKPIFIDQDGKASAAFDKAGQLILFLPVKNMTGYRMVNSALLEKEETRNFIDQIGIKQPSLRDQIYNIILPQYEDGAEIDTDPHFKMFFEYYCKCSNSEVDEFIGLIKGCQFLTYSDPDDGVAYRAEASSMYLPTAEMKAYFETKPDTRFIALDEYKEMVGVSKENQLMRFLMSLGIKTDVAIFRTEVNYYTSGRNDLPTPHSTRGVTYDEKIIDGCKEILAYIEDTEDSTKSVLLWNCLLKITETRCTSWNCRDIEALLRGDCHYFYYSSQVTSFTSSDVIALKETAWLVNSDGDFSLPEDLTVDTLSDIYDTSSEAANNLLDILGIQEAEEEDSNLTDEQREKIAFANKLLEYGIEDEDDLEEFREFKRQREAQRQAAGAVSHDDYGNPSTDNAADDVDMDDIFEEEEGTPNSDEKKPLDKATSDVVKDIVRRTKQKPDESKKKRIAEDEDVDGDELIPSTVDYQKKIERAKEKSAAEIEKITYFEELQNRAVEAEKYTYEWFNALLEMESLNSGELNADSKEVSISFAKVERESGTKRTLVLKHPNRYIPQFMEDLADIPMILHMGDQTKTVAIEVANIKSYTLRVKMKNASDIDGIDLESVTSVTIDAKSPAFLLEELRKQFTELEYEDGFSMKDNLCKNIEFVFGPPGTGKTTHLAQNVLIPMMRENKDCKVLVLTPTNKSADVLVRRIMEVSGNDHTYNNWLVRFGATGDEEIEQSPVFRDKTFDIRTLDKHVTVTTIARFPYDFFMPQCARIFLYGINWDYIVIDEASMIPIANIVFPLYKKTPRKFIIAGDPFQIEPITSVDLWKNENIYTMVELDSFTDPTTVPYQYKVELLTTQYRSVPDIGHVFSNFAYGGILKHHRSADSQRPLNVGNDLGIETLNIIKFPVSKYESIYRCKRLQHSSSYQVYSALFTYEYVFYLSRVIADNNPNEQFNIGVIAPYRAQADMIDKMIASEKLPKTVDVQVGTIHGFQGDECDIIFAVFNTPPSISSSKEMFLNKRNIINVSISRARDYLFVVMPDDNTENISNLRLVKRVEDLMHSTDAWMEFLSTDLEELMFGDSKYLENNAFSTSHQSVNVYGLPEKCYEVRTEDTAVDVQIHKPSTNSGNVSTDSNSSEYAPGKDDEYISSYQLKEELIPEELRETAIDLPVKGVIKGWCYLVPYDGKLKTHTIKKTEGMFIPLMRNGQEKMVSVSVVPEDRIIYISQDMFKLYEQALSEPDGIELRKGFF</sequence>
<feature type="compositionally biased region" description="Basic and acidic residues" evidence="6">
    <location>
        <begin position="944"/>
        <end position="973"/>
    </location>
</feature>
<dbReference type="InterPro" id="IPR058210">
    <property type="entry name" value="SACS/Nov_dom"/>
</dbReference>
<dbReference type="CDD" id="cd18808">
    <property type="entry name" value="SF1_C_Upf1"/>
    <property type="match status" value="1"/>
</dbReference>
<dbReference type="Pfam" id="PF25794">
    <property type="entry name" value="SACS"/>
    <property type="match status" value="1"/>
</dbReference>
<name>A0A3P3PXQ0_9FIRM</name>
<dbReference type="SUPFAM" id="SSF52540">
    <property type="entry name" value="P-loop containing nucleoside triphosphate hydrolases"/>
    <property type="match status" value="1"/>
</dbReference>
<dbReference type="Pfam" id="PF13087">
    <property type="entry name" value="AAA_12"/>
    <property type="match status" value="1"/>
</dbReference>
<evidence type="ECO:0000256" key="5">
    <source>
        <dbReference type="ARBA" id="ARBA00022840"/>
    </source>
</evidence>
<dbReference type="GO" id="GO:0016787">
    <property type="term" value="F:hydrolase activity"/>
    <property type="evidence" value="ECO:0007669"/>
    <property type="project" value="UniProtKB-KW"/>
</dbReference>